<dbReference type="InterPro" id="IPR001310">
    <property type="entry name" value="Histidine_triad_HIT"/>
</dbReference>
<dbReference type="Proteomes" id="UP000264036">
    <property type="component" value="Unassembled WGS sequence"/>
</dbReference>
<gene>
    <name evidence="5" type="ORF">DD666_20210</name>
</gene>
<dbReference type="GO" id="GO:0003824">
    <property type="term" value="F:catalytic activity"/>
    <property type="evidence" value="ECO:0007669"/>
    <property type="project" value="InterPro"/>
</dbReference>
<dbReference type="GO" id="GO:0009117">
    <property type="term" value="P:nucleotide metabolic process"/>
    <property type="evidence" value="ECO:0007669"/>
    <property type="project" value="TreeGrafter"/>
</dbReference>
<evidence type="ECO:0000256" key="3">
    <source>
        <dbReference type="PROSITE-ProRule" id="PRU00464"/>
    </source>
</evidence>
<dbReference type="EMBL" id="DOEK01000044">
    <property type="protein sequence ID" value="HBP31721.1"/>
    <property type="molecule type" value="Genomic_DNA"/>
</dbReference>
<sequence length="139" mass="15470">MAYDSQNIFAKILREEAPSFKIYEDDKTYAMMDIMPQTRGHLLILTKEEAETLLDLSLEGAQACVATAKKIAPALLEVTKADGFILSQFNKEIAGQTVDHVHFHLVPRYIGQTVERHGRVKGDMDEIAALARQIAAAIK</sequence>
<dbReference type="InterPro" id="IPR036265">
    <property type="entry name" value="HIT-like_sf"/>
</dbReference>
<dbReference type="SUPFAM" id="SSF54197">
    <property type="entry name" value="HIT-like"/>
    <property type="match status" value="1"/>
</dbReference>
<dbReference type="PRINTS" id="PR00332">
    <property type="entry name" value="HISTRIAD"/>
</dbReference>
<feature type="domain" description="HIT" evidence="4">
    <location>
        <begin position="8"/>
        <end position="115"/>
    </location>
</feature>
<organism evidence="5 6">
    <name type="scientific">Advenella kashmirensis</name>
    <dbReference type="NCBI Taxonomy" id="310575"/>
    <lineage>
        <taxon>Bacteria</taxon>
        <taxon>Pseudomonadati</taxon>
        <taxon>Pseudomonadota</taxon>
        <taxon>Betaproteobacteria</taxon>
        <taxon>Burkholderiales</taxon>
        <taxon>Alcaligenaceae</taxon>
    </lineage>
</organism>
<dbReference type="Gene3D" id="3.30.428.10">
    <property type="entry name" value="HIT-like"/>
    <property type="match status" value="1"/>
</dbReference>
<evidence type="ECO:0000256" key="1">
    <source>
        <dbReference type="PIRSR" id="PIRSR601310-1"/>
    </source>
</evidence>
<dbReference type="AlphaFoldDB" id="A0A356LMB0"/>
<accession>A0A356LMB0</accession>
<name>A0A356LMB0_9BURK</name>
<feature type="short sequence motif" description="Histidine triad motif" evidence="2 3">
    <location>
        <begin position="100"/>
        <end position="104"/>
    </location>
</feature>
<reference evidence="5 6" key="1">
    <citation type="journal article" date="2018" name="Nat. Biotechnol.">
        <title>A standardized bacterial taxonomy based on genome phylogeny substantially revises the tree of life.</title>
        <authorList>
            <person name="Parks D.H."/>
            <person name="Chuvochina M."/>
            <person name="Waite D.W."/>
            <person name="Rinke C."/>
            <person name="Skarshewski A."/>
            <person name="Chaumeil P.A."/>
            <person name="Hugenholtz P."/>
        </authorList>
    </citation>
    <scope>NUCLEOTIDE SEQUENCE [LARGE SCALE GENOMIC DNA]</scope>
    <source>
        <strain evidence="5">UBA10707</strain>
    </source>
</reference>
<evidence type="ECO:0000313" key="5">
    <source>
        <dbReference type="EMBL" id="HBP31721.1"/>
    </source>
</evidence>
<dbReference type="PROSITE" id="PS51084">
    <property type="entry name" value="HIT_2"/>
    <property type="match status" value="1"/>
</dbReference>
<protein>
    <submittedName>
        <fullName evidence="5">HIT family protein</fullName>
    </submittedName>
</protein>
<evidence type="ECO:0000256" key="2">
    <source>
        <dbReference type="PIRSR" id="PIRSR601310-3"/>
    </source>
</evidence>
<dbReference type="InterPro" id="IPR011146">
    <property type="entry name" value="HIT-like"/>
</dbReference>
<dbReference type="PANTHER" id="PTHR46648">
    <property type="entry name" value="HIT FAMILY PROTEIN 1"/>
    <property type="match status" value="1"/>
</dbReference>
<evidence type="ECO:0000259" key="4">
    <source>
        <dbReference type="PROSITE" id="PS51084"/>
    </source>
</evidence>
<dbReference type="PANTHER" id="PTHR46648:SF1">
    <property type="entry name" value="ADENOSINE 5'-MONOPHOSPHORAMIDASE HNT1"/>
    <property type="match status" value="1"/>
</dbReference>
<proteinExistence type="predicted"/>
<evidence type="ECO:0000313" key="6">
    <source>
        <dbReference type="Proteomes" id="UP000264036"/>
    </source>
</evidence>
<dbReference type="Pfam" id="PF01230">
    <property type="entry name" value="HIT"/>
    <property type="match status" value="1"/>
</dbReference>
<feature type="active site" description="Tele-AMP-histidine intermediate" evidence="1">
    <location>
        <position position="102"/>
    </location>
</feature>
<comment type="caution">
    <text evidence="5">The sequence shown here is derived from an EMBL/GenBank/DDBJ whole genome shotgun (WGS) entry which is preliminary data.</text>
</comment>